<reference evidence="7 8" key="1">
    <citation type="submission" date="2024-09" db="EMBL/GenBank/DDBJ databases">
        <title>A chromosome-level genome assembly of Gray's grenadier anchovy, Coilia grayii.</title>
        <authorList>
            <person name="Fu Z."/>
        </authorList>
    </citation>
    <scope>NUCLEOTIDE SEQUENCE [LARGE SCALE GENOMIC DNA]</scope>
    <source>
        <strain evidence="7">G4</strain>
        <tissue evidence="7">Muscle</tissue>
    </source>
</reference>
<dbReference type="PANTHER" id="PTHR24200:SF7">
    <property type="entry name" value="MICROTUBULE-ASSOCIATED TUMOR SUPPRESSOR 1"/>
    <property type="match status" value="1"/>
</dbReference>
<feature type="compositionally biased region" description="Polar residues" evidence="6">
    <location>
        <begin position="391"/>
        <end position="409"/>
    </location>
</feature>
<feature type="compositionally biased region" description="Low complexity" evidence="6">
    <location>
        <begin position="435"/>
        <end position="456"/>
    </location>
</feature>
<keyword evidence="3 5" id="KW-0175">Coiled coil</keyword>
<feature type="compositionally biased region" description="Low complexity" evidence="6">
    <location>
        <begin position="592"/>
        <end position="609"/>
    </location>
</feature>
<dbReference type="EMBL" id="JBHFQA010000024">
    <property type="protein sequence ID" value="KAL2077417.1"/>
    <property type="molecule type" value="Genomic_DNA"/>
</dbReference>
<evidence type="ECO:0000256" key="4">
    <source>
        <dbReference type="ARBA" id="ARBA00023242"/>
    </source>
</evidence>
<evidence type="ECO:0000256" key="1">
    <source>
        <dbReference type="ARBA" id="ARBA00004123"/>
    </source>
</evidence>
<comment type="subcellular location">
    <subcellularLocation>
        <location evidence="1">Nucleus</location>
    </subcellularLocation>
</comment>
<dbReference type="AlphaFoldDB" id="A0ABD1IR09"/>
<feature type="compositionally biased region" description="Polar residues" evidence="6">
    <location>
        <begin position="635"/>
        <end position="647"/>
    </location>
</feature>
<feature type="region of interest" description="Disordered" evidence="6">
    <location>
        <begin position="187"/>
        <end position="210"/>
    </location>
</feature>
<feature type="compositionally biased region" description="Polar residues" evidence="6">
    <location>
        <begin position="492"/>
        <end position="502"/>
    </location>
</feature>
<feature type="region of interest" description="Disordered" evidence="6">
    <location>
        <begin position="327"/>
        <end position="362"/>
    </location>
</feature>
<feature type="compositionally biased region" description="Polar residues" evidence="6">
    <location>
        <begin position="353"/>
        <end position="362"/>
    </location>
</feature>
<dbReference type="GO" id="GO:0005634">
    <property type="term" value="C:nucleus"/>
    <property type="evidence" value="ECO:0007669"/>
    <property type="project" value="UniProtKB-SubCell"/>
</dbReference>
<feature type="coiled-coil region" evidence="5">
    <location>
        <begin position="1083"/>
        <end position="1152"/>
    </location>
</feature>
<evidence type="ECO:0000256" key="3">
    <source>
        <dbReference type="ARBA" id="ARBA00023054"/>
    </source>
</evidence>
<accession>A0ABD1IR09</accession>
<feature type="compositionally biased region" description="Basic and acidic residues" evidence="6">
    <location>
        <begin position="335"/>
        <end position="352"/>
    </location>
</feature>
<feature type="region of interest" description="Disordered" evidence="6">
    <location>
        <begin position="26"/>
        <end position="53"/>
    </location>
</feature>
<feature type="compositionally biased region" description="Low complexity" evidence="6">
    <location>
        <begin position="1165"/>
        <end position="1176"/>
    </location>
</feature>
<comment type="caution">
    <text evidence="7">The sequence shown here is derived from an EMBL/GenBank/DDBJ whole genome shotgun (WGS) entry which is preliminary data.</text>
</comment>
<feature type="region of interest" description="Disordered" evidence="6">
    <location>
        <begin position="1155"/>
        <end position="1176"/>
    </location>
</feature>
<keyword evidence="4" id="KW-0539">Nucleus</keyword>
<feature type="compositionally biased region" description="Polar residues" evidence="6">
    <location>
        <begin position="705"/>
        <end position="725"/>
    </location>
</feature>
<feature type="coiled-coil region" evidence="5">
    <location>
        <begin position="871"/>
        <end position="1049"/>
    </location>
</feature>
<evidence type="ECO:0000313" key="8">
    <source>
        <dbReference type="Proteomes" id="UP001591681"/>
    </source>
</evidence>
<comment type="similarity">
    <text evidence="2">Belongs to the MTUS1 family.</text>
</comment>
<feature type="region of interest" description="Disordered" evidence="6">
    <location>
        <begin position="592"/>
        <end position="817"/>
    </location>
</feature>
<evidence type="ECO:0000313" key="7">
    <source>
        <dbReference type="EMBL" id="KAL2077417.1"/>
    </source>
</evidence>
<gene>
    <name evidence="7" type="ORF">ACEWY4_026921</name>
</gene>
<dbReference type="Proteomes" id="UP001591681">
    <property type="component" value="Unassembled WGS sequence"/>
</dbReference>
<evidence type="ECO:0000256" key="5">
    <source>
        <dbReference type="SAM" id="Coils"/>
    </source>
</evidence>
<name>A0ABD1IR09_9TELE</name>
<feature type="compositionally biased region" description="Polar residues" evidence="6">
    <location>
        <begin position="27"/>
        <end position="43"/>
    </location>
</feature>
<feature type="compositionally biased region" description="Polar residues" evidence="6">
    <location>
        <begin position="654"/>
        <end position="672"/>
    </location>
</feature>
<evidence type="ECO:0008006" key="9">
    <source>
        <dbReference type="Google" id="ProtNLM"/>
    </source>
</evidence>
<feature type="region of interest" description="Disordered" evidence="6">
    <location>
        <begin position="223"/>
        <end position="249"/>
    </location>
</feature>
<proteinExistence type="inferred from homology"/>
<protein>
    <recommendedName>
        <fullName evidence="9">Microtubule-associated tumor suppressor 1</fullName>
    </recommendedName>
</protein>
<feature type="region of interest" description="Disordered" evidence="6">
    <location>
        <begin position="265"/>
        <end position="285"/>
    </location>
</feature>
<feature type="region of interest" description="Disordered" evidence="6">
    <location>
        <begin position="390"/>
        <end position="412"/>
    </location>
</feature>
<keyword evidence="8" id="KW-1185">Reference proteome</keyword>
<dbReference type="PANTHER" id="PTHR24200">
    <property type="entry name" value="TOUCAN, ISOFORM A"/>
    <property type="match status" value="1"/>
</dbReference>
<evidence type="ECO:0000256" key="6">
    <source>
        <dbReference type="SAM" id="MobiDB-lite"/>
    </source>
</evidence>
<feature type="region of interest" description="Disordered" evidence="6">
    <location>
        <begin position="426"/>
        <end position="521"/>
    </location>
</feature>
<evidence type="ECO:0000256" key="2">
    <source>
        <dbReference type="ARBA" id="ARBA00007585"/>
    </source>
</evidence>
<feature type="compositionally biased region" description="Polar residues" evidence="6">
    <location>
        <begin position="750"/>
        <end position="787"/>
    </location>
</feature>
<dbReference type="InterPro" id="IPR051293">
    <property type="entry name" value="MTUS1/CCDC69"/>
</dbReference>
<sequence length="1176" mass="128083">MDSVRKICANAKMARVSYPTKCFTPSADEQNSICSPSPTQVSPDSARCTSSLSTGSLGSAHDMEMFDCLSDGHSDSMSLFSKSSPSPTPSPFLESHENETLDIPDTSMTAVFDIHDDLYNQRSRGSSISGGSSSWTLLDCAGLYTPDSLSLPSCRSSSDGSVDRVMRGNSSVLMDAEQALSLSHLTESAGSPAAVSDLGMPRDPGGSPTVEAKRLRLGDDLLSPHDRTYSLDKGTGRSALGGGMKGRGPPPALTRAEFAFATPESCRPGHSAGRLQHSGAQGSSKFMTAGDKTFVVSASEGSDPSGVQTSTPVQSLANKTFCLPTFDESPFAKTEPAKQEASKGDDIKEQSESRTANTGVIKEQSGSGIANATFVAKSAGAVPKVKKFSKPTFSSVKSKMTSKQTSLQKTPLECLEKQNGEAHTFGRFGDQVHRPSPLTLSKPSPPISKSSVAASPLPMPKSIVSSKAEAPPSGKQEKPSQKRFMFPKTHQQRLLSSDSTSVPKPKADTQHQKTKTAPPSFIAKVYKAVTQSRTVPEKRQLQFKLGNRSGSVSSQEDAVCRKTTVAAQPDCPKVSPMTVCSKAGVSVTGAAGAAAGAGTGARRTGAAVSEGKRGRLGAPPPQTTSCRDRGARGSPTVQASSSRQTPSMARLKLGSSNQGSSTSRDSQATSHGKTAANVDALSVVKHSPKRLSTPAVASRIPMQPHGQTKIPSTPSQASGRSTQGYGDTINGVGRAASSKASGVRPRLQTAAKTPATTAVSKNTASPSRPASSTQRKLPTQSTRTVTPQPVDKNKARPNVRNLPQQQNQHQVNRQHDHDLAAPDHRAWGAERNQAQSEENAKTIQGLKDQLRQSNRRFEGLCVILQHCLSEHEDSLTKCVELSQELVKLREELANSSQTCERLEWEKEELQKMREQHRRDLAELEERLRVFYADEWEKVHQVYQEKADKYKAQMEQQLESLRSKHEVLRKDMEASHVEKMESIKQQHEHSLEELRKAHDTHIQTLDKMLKETEVNLSGQVEELKTENFVLNEKLKVAEDLRKEMAAEAQDSHTLYLEQELDSLKVVLDIKSKQLHQQDQKLMEMDKMLEKNEKLDKSLQRVQRENEDLKARMDRHISLSRQLSTEQAMLQENLHKESKENKRLSRENEELLWKLHNGDLGLSRKASPTTPSLPLQSP</sequence>
<organism evidence="7 8">
    <name type="scientific">Coilia grayii</name>
    <name type="common">Gray's grenadier anchovy</name>
    <dbReference type="NCBI Taxonomy" id="363190"/>
    <lineage>
        <taxon>Eukaryota</taxon>
        <taxon>Metazoa</taxon>
        <taxon>Chordata</taxon>
        <taxon>Craniata</taxon>
        <taxon>Vertebrata</taxon>
        <taxon>Euteleostomi</taxon>
        <taxon>Actinopterygii</taxon>
        <taxon>Neopterygii</taxon>
        <taxon>Teleostei</taxon>
        <taxon>Clupei</taxon>
        <taxon>Clupeiformes</taxon>
        <taxon>Clupeoidei</taxon>
        <taxon>Engraulidae</taxon>
        <taxon>Coilinae</taxon>
        <taxon>Coilia</taxon>
    </lineage>
</organism>